<dbReference type="RefSeq" id="XP_069310713.1">
    <property type="nucleotide sequence ID" value="XM_069447770.1"/>
</dbReference>
<keyword evidence="3" id="KW-1185">Reference proteome</keyword>
<name>A0ABR3UWB9_9PLEO</name>
<accession>A0ABR3UWB9</accession>
<evidence type="ECO:0000313" key="2">
    <source>
        <dbReference type="EMBL" id="KAL1800129.1"/>
    </source>
</evidence>
<feature type="region of interest" description="Disordered" evidence="1">
    <location>
        <begin position="58"/>
        <end position="132"/>
    </location>
</feature>
<evidence type="ECO:0000313" key="3">
    <source>
        <dbReference type="Proteomes" id="UP001578633"/>
    </source>
</evidence>
<sequence>MPKPSSSKTISFAPQDYNQAGNKKPSPKEKTGHELSGTQSFKGYMYIDHPLVLPDEIFCDSPSPRNIINGKRTRSASNPNESPSEKAAPAVETNNNDKAKGSHKKPSIKLASPAKSRALSENRGDRKSCSHNEEYDANSFEKEVSLEVIRRDILALVKRSLRIADDVSAYMQCIEGHETQGQKLDRDVGSLLDHRVQKRKAVAQEWKGGKVARTLI</sequence>
<reference evidence="2 3" key="1">
    <citation type="submission" date="2024-09" db="EMBL/GenBank/DDBJ databases">
        <title>T2T genomes of carrot and Alternaria dauci and their utility for understanding host-pathogen interaction during carrot leaf blight disease.</title>
        <authorList>
            <person name="Liu W."/>
            <person name="Xu S."/>
            <person name="Ou C."/>
            <person name="Liu X."/>
            <person name="Zhuang F."/>
            <person name="Deng X.W."/>
        </authorList>
    </citation>
    <scope>NUCLEOTIDE SEQUENCE [LARGE SCALE GENOMIC DNA]</scope>
    <source>
        <strain evidence="2 3">A2016</strain>
    </source>
</reference>
<evidence type="ECO:0000256" key="1">
    <source>
        <dbReference type="SAM" id="MobiDB-lite"/>
    </source>
</evidence>
<organism evidence="2 3">
    <name type="scientific">Alternaria dauci</name>
    <dbReference type="NCBI Taxonomy" id="48095"/>
    <lineage>
        <taxon>Eukaryota</taxon>
        <taxon>Fungi</taxon>
        <taxon>Dikarya</taxon>
        <taxon>Ascomycota</taxon>
        <taxon>Pezizomycotina</taxon>
        <taxon>Dothideomycetes</taxon>
        <taxon>Pleosporomycetidae</taxon>
        <taxon>Pleosporales</taxon>
        <taxon>Pleosporineae</taxon>
        <taxon>Pleosporaceae</taxon>
        <taxon>Alternaria</taxon>
        <taxon>Alternaria sect. Porri</taxon>
    </lineage>
</organism>
<proteinExistence type="predicted"/>
<feature type="region of interest" description="Disordered" evidence="1">
    <location>
        <begin position="1"/>
        <end position="37"/>
    </location>
</feature>
<protein>
    <submittedName>
        <fullName evidence="2">Uncharacterized protein</fullName>
    </submittedName>
</protein>
<dbReference type="Proteomes" id="UP001578633">
    <property type="component" value="Chromosome 1"/>
</dbReference>
<comment type="caution">
    <text evidence="2">The sequence shown here is derived from an EMBL/GenBank/DDBJ whole genome shotgun (WGS) entry which is preliminary data.</text>
</comment>
<dbReference type="GeneID" id="96080793"/>
<dbReference type="EMBL" id="JBHGVX010000001">
    <property type="protein sequence ID" value="KAL1800129.1"/>
    <property type="molecule type" value="Genomic_DNA"/>
</dbReference>
<gene>
    <name evidence="2" type="ORF">ACET3X_000471</name>
</gene>
<feature type="compositionally biased region" description="Polar residues" evidence="1">
    <location>
        <begin position="1"/>
        <end position="21"/>
    </location>
</feature>
<feature type="compositionally biased region" description="Basic and acidic residues" evidence="1">
    <location>
        <begin position="118"/>
        <end position="132"/>
    </location>
</feature>